<dbReference type="PATRIC" id="fig|2041.4.peg.1127"/>
<dbReference type="KEGG" id="aer:AERYTH_05420"/>
<dbReference type="EMBL" id="CP011502">
    <property type="protein sequence ID" value="ALX04178.1"/>
    <property type="molecule type" value="Genomic_DNA"/>
</dbReference>
<keyword evidence="1" id="KW-0812">Transmembrane</keyword>
<organism evidence="2 3">
    <name type="scientific">Aeromicrobium erythreum</name>
    <dbReference type="NCBI Taxonomy" id="2041"/>
    <lineage>
        <taxon>Bacteria</taxon>
        <taxon>Bacillati</taxon>
        <taxon>Actinomycetota</taxon>
        <taxon>Actinomycetes</taxon>
        <taxon>Propionibacteriales</taxon>
        <taxon>Nocardioidaceae</taxon>
        <taxon>Aeromicrobium</taxon>
    </lineage>
</organism>
<keyword evidence="3" id="KW-1185">Reference proteome</keyword>
<feature type="transmembrane region" description="Helical" evidence="1">
    <location>
        <begin position="81"/>
        <end position="100"/>
    </location>
</feature>
<evidence type="ECO:0000256" key="1">
    <source>
        <dbReference type="SAM" id="Phobius"/>
    </source>
</evidence>
<accession>A0A0U4D7K5</accession>
<dbReference type="Proteomes" id="UP000067689">
    <property type="component" value="Chromosome"/>
</dbReference>
<feature type="transmembrane region" description="Helical" evidence="1">
    <location>
        <begin position="35"/>
        <end position="60"/>
    </location>
</feature>
<dbReference type="RefSeq" id="WP_067855648.1">
    <property type="nucleotide sequence ID" value="NZ_CP011502.1"/>
</dbReference>
<feature type="transmembrane region" description="Helical" evidence="1">
    <location>
        <begin position="120"/>
        <end position="142"/>
    </location>
</feature>
<feature type="transmembrane region" description="Helical" evidence="1">
    <location>
        <begin position="184"/>
        <end position="202"/>
    </location>
</feature>
<feature type="transmembrane region" description="Helical" evidence="1">
    <location>
        <begin position="154"/>
        <end position="172"/>
    </location>
</feature>
<reference evidence="2 3" key="1">
    <citation type="journal article" date="1991" name="Int. J. Syst. Bacteriol.">
        <title>Description of the erythromycin-producing bacterium Arthrobacter sp. strain NRRL B-3381 as Aeromicrobium erythreum gen. nov., sp. nov.</title>
        <authorList>
            <person name="Miller E.S."/>
            <person name="Woese C.R."/>
            <person name="Brenner S."/>
        </authorList>
    </citation>
    <scope>NUCLEOTIDE SEQUENCE [LARGE SCALE GENOMIC DNA]</scope>
    <source>
        <strain evidence="2 3">AR18</strain>
    </source>
</reference>
<dbReference type="AlphaFoldDB" id="A0A0U4D7K5"/>
<evidence type="ECO:0000313" key="3">
    <source>
        <dbReference type="Proteomes" id="UP000067689"/>
    </source>
</evidence>
<gene>
    <name evidence="2" type="ORF">AERYTH_05420</name>
</gene>
<evidence type="ECO:0000313" key="2">
    <source>
        <dbReference type="EMBL" id="ALX04178.1"/>
    </source>
</evidence>
<name>A0A0U4D7K5_9ACTN</name>
<protein>
    <recommendedName>
        <fullName evidence="4">DUF998 domain-containing protein</fullName>
    </recommendedName>
</protein>
<keyword evidence="1" id="KW-1133">Transmembrane helix</keyword>
<keyword evidence="1" id="KW-0472">Membrane</keyword>
<proteinExistence type="predicted"/>
<sequence length="217" mass="21981">MRIDQLTLRAAGGALLLLSLLVVLASPGDVVDRPVGAVLAGGLGALVRVVLAAAGLSLVLSLQSLAPSLDPERGSGRPRRAVPVLLGLHALSLVALAFTSPSTEPFGTGAVAAQGTASSALGDLALLVASTALPAAMIVQAARWRRDETTAPRAKGAFVAAVVSLWASLAYSLADQGTLPAPGLWQRVAFVVAWVWLAVLLLRTAGDLTSGSGGTRR</sequence>
<evidence type="ECO:0008006" key="4">
    <source>
        <dbReference type="Google" id="ProtNLM"/>
    </source>
</evidence>